<dbReference type="Gene3D" id="1.25.40.20">
    <property type="entry name" value="Ankyrin repeat-containing domain"/>
    <property type="match status" value="3"/>
</dbReference>
<evidence type="ECO:0000256" key="1">
    <source>
        <dbReference type="PROSITE-ProRule" id="PRU00023"/>
    </source>
</evidence>
<feature type="compositionally biased region" description="Polar residues" evidence="2">
    <location>
        <begin position="782"/>
        <end position="794"/>
    </location>
</feature>
<feature type="region of interest" description="Disordered" evidence="2">
    <location>
        <begin position="236"/>
        <end position="278"/>
    </location>
</feature>
<dbReference type="PROSITE" id="PS50297">
    <property type="entry name" value="ANK_REP_REGION"/>
    <property type="match status" value="1"/>
</dbReference>
<dbReference type="Proteomes" id="UP000008974">
    <property type="component" value="Unassembled WGS sequence"/>
</dbReference>
<dbReference type="AlphaFoldDB" id="E1F9S5"/>
<dbReference type="Pfam" id="PF12796">
    <property type="entry name" value="Ank_2"/>
    <property type="match status" value="4"/>
</dbReference>
<organism evidence="3 4">
    <name type="scientific">Giardia intestinalis (strain P15)</name>
    <name type="common">Giardia lamblia</name>
    <dbReference type="NCBI Taxonomy" id="658858"/>
    <lineage>
        <taxon>Eukaryota</taxon>
        <taxon>Metamonada</taxon>
        <taxon>Diplomonadida</taxon>
        <taxon>Hexamitidae</taxon>
        <taxon>Giardiinae</taxon>
        <taxon>Giardia</taxon>
    </lineage>
</organism>
<feature type="compositionally biased region" description="Basic and acidic residues" evidence="2">
    <location>
        <begin position="795"/>
        <end position="807"/>
    </location>
</feature>
<dbReference type="OrthoDB" id="1916412at2759"/>
<dbReference type="SUPFAM" id="SSF48403">
    <property type="entry name" value="Ankyrin repeat"/>
    <property type="match status" value="2"/>
</dbReference>
<reference evidence="3 4" key="1">
    <citation type="journal article" date="2010" name="BMC Genomics">
        <title>Genome analysis and comparative genomics of a Giardia intestinalis assemblage E isolate.</title>
        <authorList>
            <person name="Jerlstrom-Hultqvist J."/>
            <person name="Franzen O."/>
            <person name="Ankarklev J."/>
            <person name="Xu F."/>
            <person name="Nohynkova E."/>
            <person name="Andersson J.O."/>
            <person name="Svard S.G."/>
            <person name="Andersson B."/>
        </authorList>
    </citation>
    <scope>NUCLEOTIDE SEQUENCE [LARGE SCALE GENOMIC DNA]</scope>
    <source>
        <strain evidence="3 4">P15</strain>
    </source>
</reference>
<accession>E1F9S5</accession>
<dbReference type="PANTHER" id="PTHR24120:SF4">
    <property type="entry name" value="GH07239P"/>
    <property type="match status" value="1"/>
</dbReference>
<evidence type="ECO:0000313" key="3">
    <source>
        <dbReference type="EMBL" id="EFO60787.1"/>
    </source>
</evidence>
<keyword evidence="1" id="KW-0040">ANK repeat</keyword>
<evidence type="ECO:0000256" key="2">
    <source>
        <dbReference type="SAM" id="MobiDB-lite"/>
    </source>
</evidence>
<sequence>MASACRRVFPPPVNKKFTMGDVRAWFSFVEQHNYNEVRTVQRKYAGTRNDDGCTALMLAVKNNDLTMVEILSETESGFVNNRDETALFLACARNYDDIASVLIPKERELRQSSTGYTPLIIAAANGSTRVIPLLIPYFGNETDKQGYTALDYATYNNYHLCVDLLTKSEKFSVPDLERAVKIAEECGHVQLHTKLTAHLLHKVKTLGDRATLAATSSKSPFTSPGAKQYTSSINRFSSVSPSQHSDKLGKVESPGSTSKAPKKNSPALPVEKSPQSFGRATSTLKAANKMALNDPPIGSVIPPLSDLGEIFQRNLAMRNKSVRSTYGITKDATADDSVHGKLESMPSSHSDVEMQIIHRMTKMRMHDRDDEDGVILMHQNPENLKNIKPRAQSNRIIPRPTYLLSPEHDATETQVPGPRSDVPTSNLVSHASTVPGTEFQSCTMHQAGMDLIPEESYQDDNLIPPVIMDSYQNELNTIQRSGAAEPGAVGRSTSVIGLPLSPTANIDTASTLKKISKMTATELRVACVEMLECIEGKERLINKFLETPATAIVAETSPKPRPPDDAPEVSQYTELLSSCDKYRSQVIDLQSKLDTVADVMLTRSSQVYDILYQILKSISITGSATQWVSNTTEAQQKSIEGLSHVADLCTKIWSAHSAMLEDVKNADSVLVREANRLLRKDSLTSDIVLPSLNDLVPLAAPSPETVDVEVEVATCCSDSAVQTDLPLPPPTDFHDTIDRLASVAESPLESNQHTPIQIKPLKEEEVTLQTPKSSMHHHSERVATSATHKNNTIATKEHTEKHDHHDSPSAVSASKVHTPQVTKEVTGSAGTKSREIVKPTNLKLDENGNSTVMRAVKKILKLDPYKVGDDGRSTSSRAHQLTDEEQAKLTKLFEEVKKDIKKQAGHENNDGHTALMMAASGNNIELIKILLPYEAGIRVLDDKDFIDNTATKIALLNGNTEAASLLLGPEGFEIQPPDVSGGRKTELMNAAEQGDVVSVYLYAPFQATLVDEEGKTALMYAASAGKVKVLQYLKAEAKMATPSGTTAMMLAGMHGHHDCCKHLLEFERGMTDKHKMTALMHAASQGHRTCVEALIKEVGAKTKEGMNALMYAIQAGSKPCIEYILRKYPKEKTIVTTEKSKYGAGCTPADVAVKAGHPELANLLD</sequence>
<feature type="repeat" description="ANK" evidence="1">
    <location>
        <begin position="910"/>
        <end position="942"/>
    </location>
</feature>
<feature type="region of interest" description="Disordered" evidence="2">
    <location>
        <begin position="768"/>
        <end position="839"/>
    </location>
</feature>
<dbReference type="OMA" id="MLECIEG"/>
<dbReference type="InterPro" id="IPR036770">
    <property type="entry name" value="Ankyrin_rpt-contain_sf"/>
</dbReference>
<dbReference type="InterPro" id="IPR002110">
    <property type="entry name" value="Ankyrin_rpt"/>
</dbReference>
<dbReference type="EMBL" id="ACVC01000769">
    <property type="protein sequence ID" value="EFO60787.1"/>
    <property type="molecule type" value="Genomic_DNA"/>
</dbReference>
<dbReference type="STRING" id="658858.E1F9S5"/>
<gene>
    <name evidence="3" type="ORF">GLP15_4902</name>
</gene>
<evidence type="ECO:0000313" key="4">
    <source>
        <dbReference type="Proteomes" id="UP000008974"/>
    </source>
</evidence>
<dbReference type="SMART" id="SM00248">
    <property type="entry name" value="ANK"/>
    <property type="match status" value="9"/>
</dbReference>
<feature type="compositionally biased region" description="Polar residues" evidence="2">
    <location>
        <begin position="809"/>
        <end position="831"/>
    </location>
</feature>
<protein>
    <submittedName>
        <fullName evidence="3">Protein 21.1</fullName>
    </submittedName>
</protein>
<name>E1F9S5_GIAIA</name>
<dbReference type="PROSITE" id="PS50088">
    <property type="entry name" value="ANK_REPEAT"/>
    <property type="match status" value="1"/>
</dbReference>
<dbReference type="PANTHER" id="PTHR24120">
    <property type="entry name" value="GH07239P"/>
    <property type="match status" value="1"/>
</dbReference>
<comment type="caution">
    <text evidence="3">The sequence shown here is derived from an EMBL/GenBank/DDBJ whole genome shotgun (WGS) entry which is preliminary data.</text>
</comment>
<dbReference type="VEuPathDB" id="GiardiaDB:GLP15_4902"/>
<proteinExistence type="predicted"/>